<dbReference type="EMBL" id="CP049075">
    <property type="protein sequence ID" value="QLI05913.1"/>
    <property type="molecule type" value="Genomic_DNA"/>
</dbReference>
<evidence type="ECO:0000313" key="2">
    <source>
        <dbReference type="EMBL" id="QLI05913.1"/>
    </source>
</evidence>
<proteinExistence type="predicted"/>
<name>A0A7H9CIH6_9BACT</name>
<sequence length="777" mass="88708">MKSLAYFSPFLPALSGIAVYSHEILQELKNYFDITLVSDDKCDEKGFKIISFAKFYETSSAYDYALYNIGNHLHFHAKIYEAMMKIPGVVILHDFFIFELMPVCQNLEDEAYYCHGLKARVEHFFNAYKSFGSKYPLNRRILENARVCIAHTQKSLELAKKFYNNDDVFELLLLPRKLSYPNKLEAKKSLGFEGKCLYCSFGLLHDSKMNYELLEAWDLTLKNDDRFMLIFAGGSGDDEYFIKINNFIKENNIKNVKITGWLNSDEYNLYQAAADISVQLRKEERGESSGAILDCFNNESLVIANFSDYKAQSLYIDDISKLKNALSQSKEILNTDKFKNIIKSAKEKIINEHSTAIFASNLAGILERAYQKPFKMKNILKARILIDISAIYITDARTGISRVVWQELNALIKVSHLPVHVVAYDNNLKSYKFVDEFILKAHGVAFKSCLDGEVIPQNGDIFYGLDFAVLYGDEKCELPVLQAYKNGFFDKLKKAGAKAYFRVYDLLPLTNPQFFPFNAARLHLSWLDTLKNINAHLIAISNRVYDDLMAFGIQNASVIRLGSHFKISNPAKNKNKIKNFLMVGTIEERKAQKAVALSFLRLASQGIKTRLIIAGRIGRVDDDFKKFLAECECGVDELLNFKDKENNEILNETGTPKTPLANEKRTNIYFTSFINDDELNRLYESCDCLIAASWDEGFGLPIIEALSHQKAVLARDIAVFREVGGENALYFKDNFELYDILKALCNGDLELKEPTCKIRTYKDCARDLLKTFGIENE</sequence>
<accession>A0A7H9CIH6</accession>
<dbReference type="PANTHER" id="PTHR46401">
    <property type="entry name" value="GLYCOSYLTRANSFERASE WBBK-RELATED"/>
    <property type="match status" value="1"/>
</dbReference>
<dbReference type="GO" id="GO:0016757">
    <property type="term" value="F:glycosyltransferase activity"/>
    <property type="evidence" value="ECO:0007669"/>
    <property type="project" value="InterPro"/>
</dbReference>
<feature type="domain" description="Glycosyl transferase family 1" evidence="1">
    <location>
        <begin position="572"/>
        <end position="727"/>
    </location>
</feature>
<dbReference type="KEGG" id="cinf:CINF_1433"/>
<protein>
    <submittedName>
        <fullName evidence="2">Glycosyltransferase, family 1</fullName>
    </submittedName>
</protein>
<dbReference type="RefSeq" id="WP_179975038.1">
    <property type="nucleotide sequence ID" value="NZ_CP049075.1"/>
</dbReference>
<dbReference type="Proteomes" id="UP000509414">
    <property type="component" value="Chromosome"/>
</dbReference>
<organism evidence="2 3">
    <name type="scientific">Candidatus Campylobacter infans</name>
    <dbReference type="NCBI Taxonomy" id="2561898"/>
    <lineage>
        <taxon>Bacteria</taxon>
        <taxon>Pseudomonadati</taxon>
        <taxon>Campylobacterota</taxon>
        <taxon>Epsilonproteobacteria</taxon>
        <taxon>Campylobacterales</taxon>
        <taxon>Campylobacteraceae</taxon>
        <taxon>Campylobacter</taxon>
    </lineage>
</organism>
<keyword evidence="2" id="KW-0808">Transferase</keyword>
<dbReference type="Gene3D" id="3.40.50.2000">
    <property type="entry name" value="Glycogen Phosphorylase B"/>
    <property type="match status" value="2"/>
</dbReference>
<dbReference type="Pfam" id="PF00534">
    <property type="entry name" value="Glycos_transf_1"/>
    <property type="match status" value="1"/>
</dbReference>
<reference evidence="2 3" key="1">
    <citation type="submission" date="2020-02" db="EMBL/GenBank/DDBJ databases">
        <title>Complete genome sequence of the novel Campylobacter species Candidatus Campylobacter infans.</title>
        <authorList>
            <person name="Duim B."/>
            <person name="Zomer A."/>
            <person name="van der Graaf L."/>
            <person name="Wagenaar J."/>
        </authorList>
    </citation>
    <scope>NUCLEOTIDE SEQUENCE [LARGE SCALE GENOMIC DNA]</scope>
    <source>
        <strain evidence="2 3">19S00001</strain>
    </source>
</reference>
<dbReference type="SUPFAM" id="SSF53756">
    <property type="entry name" value="UDP-Glycosyltransferase/glycogen phosphorylase"/>
    <property type="match status" value="2"/>
</dbReference>
<keyword evidence="3" id="KW-1185">Reference proteome</keyword>
<gene>
    <name evidence="2" type="ORF">CINF_1433</name>
</gene>
<evidence type="ECO:0000259" key="1">
    <source>
        <dbReference type="Pfam" id="PF00534"/>
    </source>
</evidence>
<evidence type="ECO:0000313" key="3">
    <source>
        <dbReference type="Proteomes" id="UP000509414"/>
    </source>
</evidence>
<dbReference type="InterPro" id="IPR001296">
    <property type="entry name" value="Glyco_trans_1"/>
</dbReference>
<dbReference type="AlphaFoldDB" id="A0A7H9CIH6"/>
<dbReference type="PANTHER" id="PTHR46401:SF9">
    <property type="entry name" value="MANNOSYLTRANSFERASE A"/>
    <property type="match status" value="1"/>
</dbReference>